<comment type="similarity">
    <text evidence="1">Belongs to the glycosyltransferase 2 family.</text>
</comment>
<name>A0A6J4VV07_9DEIN</name>
<feature type="transmembrane region" description="Helical" evidence="4">
    <location>
        <begin position="542"/>
        <end position="561"/>
    </location>
</feature>
<dbReference type="CDD" id="cd06423">
    <property type="entry name" value="CESA_like"/>
    <property type="match status" value="1"/>
</dbReference>
<evidence type="ECO:0000256" key="1">
    <source>
        <dbReference type="ARBA" id="ARBA00006739"/>
    </source>
</evidence>
<evidence type="ECO:0000256" key="2">
    <source>
        <dbReference type="ARBA" id="ARBA00022676"/>
    </source>
</evidence>
<dbReference type="SUPFAM" id="SSF53448">
    <property type="entry name" value="Nucleotide-diphospho-sugar transferases"/>
    <property type="match status" value="1"/>
</dbReference>
<dbReference type="Gene3D" id="3.90.550.10">
    <property type="entry name" value="Spore Coat Polysaccharide Biosynthesis Protein SpsA, Chain A"/>
    <property type="match status" value="1"/>
</dbReference>
<keyword evidence="2" id="KW-0328">Glycosyltransferase</keyword>
<sequence length="608" mass="66742">MNVETRPTQPPTTQTFEDFEFRSVDSAPPRFSVSRSPWLAPVFLVALLGVFVGFAKLSPIVEPGYEALLERLSIGALPDAAFSLRLRPFFLAFFLTFSLFAAGAWWRRLRLLLTLTLLFTLMTFLLDAVVANLSGVFTSPFVSALGDVVLGFAALGAFAFVLLRQATLPEDEQVESERRPSRRYPVRLAFAAVVGGVLAFLANSYLSTPLEVLRDVGFLGGLGPGIILFFPLFITILAVIETLSLRAKTGDIRFSVAFLVPALNEAENITDCIRSLDIAAQRYGRVCRLYLVDNGSEDLTRALAEVELNRCRALDGVVLSCLEPGKSKALNAGLARIKEDIVVRVDADTQVSPNLLAAAIPHFADAGVGAVSGLPLPLETRPLLSKLRAAEVYLNQGFVRLGMSAIDGVLSLSGVFSAYRRSCLDTLGGFAEEINGEDTDIVLRIGRLGYRLVNDPRLHVYSEVPRTFGHLREQRLRWFRSTFHVAARNRSAMATRQGVRGTFSLPWALVQVVRRSVMVPILLFAGVVAVLEPAALHLRGGAALVAVIVGLPFLVSVLVLAAYRRFNLILYLPPYIFFRLLRSYYSLEMLFTLPLGAPKATRLRSAPR</sequence>
<evidence type="ECO:0000313" key="5">
    <source>
        <dbReference type="EMBL" id="CAA9586299.1"/>
    </source>
</evidence>
<dbReference type="Pfam" id="PF13641">
    <property type="entry name" value="Glyco_tranf_2_3"/>
    <property type="match status" value="1"/>
</dbReference>
<dbReference type="GO" id="GO:0016757">
    <property type="term" value="F:glycosyltransferase activity"/>
    <property type="evidence" value="ECO:0007669"/>
    <property type="project" value="UniProtKB-KW"/>
</dbReference>
<feature type="transmembrane region" description="Helical" evidence="4">
    <location>
        <begin position="38"/>
        <end position="55"/>
    </location>
</feature>
<proteinExistence type="inferred from homology"/>
<keyword evidence="4" id="KW-1133">Transmembrane helix</keyword>
<feature type="transmembrane region" description="Helical" evidence="4">
    <location>
        <begin position="184"/>
        <end position="206"/>
    </location>
</feature>
<reference evidence="5" key="1">
    <citation type="submission" date="2020-02" db="EMBL/GenBank/DDBJ databases">
        <authorList>
            <person name="Meier V. D."/>
        </authorList>
    </citation>
    <scope>NUCLEOTIDE SEQUENCE</scope>
    <source>
        <strain evidence="5">AVDCRST_MAG86</strain>
    </source>
</reference>
<dbReference type="AlphaFoldDB" id="A0A6J4VV07"/>
<evidence type="ECO:0000256" key="4">
    <source>
        <dbReference type="SAM" id="Phobius"/>
    </source>
</evidence>
<feature type="transmembrane region" description="Helical" evidence="4">
    <location>
        <begin position="517"/>
        <end position="536"/>
    </location>
</feature>
<gene>
    <name evidence="5" type="ORF">AVDCRST_MAG86-3589</name>
</gene>
<dbReference type="PANTHER" id="PTHR43630:SF1">
    <property type="entry name" value="POLY-BETA-1,6-N-ACETYL-D-GLUCOSAMINE SYNTHASE"/>
    <property type="match status" value="1"/>
</dbReference>
<evidence type="ECO:0000256" key="3">
    <source>
        <dbReference type="ARBA" id="ARBA00022679"/>
    </source>
</evidence>
<keyword evidence="4" id="KW-0812">Transmembrane</keyword>
<feature type="transmembrane region" description="Helical" evidence="4">
    <location>
        <begin position="141"/>
        <end position="163"/>
    </location>
</feature>
<keyword evidence="3 5" id="KW-0808">Transferase</keyword>
<dbReference type="PANTHER" id="PTHR43630">
    <property type="entry name" value="POLY-BETA-1,6-N-ACETYL-D-GLUCOSAMINE SYNTHASE"/>
    <property type="match status" value="1"/>
</dbReference>
<accession>A0A6J4VV07</accession>
<feature type="transmembrane region" description="Helical" evidence="4">
    <location>
        <begin position="89"/>
        <end position="106"/>
    </location>
</feature>
<feature type="transmembrane region" description="Helical" evidence="4">
    <location>
        <begin position="113"/>
        <end position="135"/>
    </location>
</feature>
<organism evidence="5">
    <name type="scientific">uncultured Truepera sp</name>
    <dbReference type="NCBI Taxonomy" id="543023"/>
    <lineage>
        <taxon>Bacteria</taxon>
        <taxon>Thermotogati</taxon>
        <taxon>Deinococcota</taxon>
        <taxon>Deinococci</taxon>
        <taxon>Trueperales</taxon>
        <taxon>Trueperaceae</taxon>
        <taxon>Truepera</taxon>
        <taxon>environmental samples</taxon>
    </lineage>
</organism>
<feature type="transmembrane region" description="Helical" evidence="4">
    <location>
        <begin position="218"/>
        <end position="240"/>
    </location>
</feature>
<keyword evidence="4" id="KW-0472">Membrane</keyword>
<dbReference type="InterPro" id="IPR029044">
    <property type="entry name" value="Nucleotide-diphossugar_trans"/>
</dbReference>
<protein>
    <submittedName>
        <fullName evidence="5">Putative bi-functional transferase/deacetylase</fullName>
    </submittedName>
</protein>
<dbReference type="EMBL" id="CADCWP010000319">
    <property type="protein sequence ID" value="CAA9586299.1"/>
    <property type="molecule type" value="Genomic_DNA"/>
</dbReference>